<evidence type="ECO:0000313" key="11">
    <source>
        <dbReference type="Proteomes" id="UP000295252"/>
    </source>
</evidence>
<keyword evidence="6 8" id="KW-0472">Membrane</keyword>
<feature type="domain" description="Palmitoyltransferase DHHC" evidence="9">
    <location>
        <begin position="43"/>
        <end position="170"/>
    </location>
</feature>
<dbReference type="AlphaFoldDB" id="A0A068V6A4"/>
<evidence type="ECO:0000256" key="5">
    <source>
        <dbReference type="ARBA" id="ARBA00022989"/>
    </source>
</evidence>
<dbReference type="PANTHER" id="PTHR12246">
    <property type="entry name" value="PALMITOYLTRANSFERASE ZDHHC16"/>
    <property type="match status" value="1"/>
</dbReference>
<dbReference type="Proteomes" id="UP000295252">
    <property type="component" value="Chromosome XI"/>
</dbReference>
<evidence type="ECO:0000256" key="3">
    <source>
        <dbReference type="ARBA" id="ARBA00022679"/>
    </source>
</evidence>
<comment type="subcellular location">
    <subcellularLocation>
        <location evidence="1">Endomembrane system</location>
        <topology evidence="1">Multi-pass membrane protein</topology>
    </subcellularLocation>
</comment>
<evidence type="ECO:0000256" key="1">
    <source>
        <dbReference type="ARBA" id="ARBA00004127"/>
    </source>
</evidence>
<keyword evidence="4 8" id="KW-0812">Transmembrane</keyword>
<keyword evidence="11" id="KW-1185">Reference proteome</keyword>
<keyword evidence="5 8" id="KW-1133">Transmembrane helix</keyword>
<protein>
    <recommendedName>
        <fullName evidence="8">S-acyltransferase</fullName>
        <ecNumber evidence="8">2.3.1.225</ecNumber>
    </recommendedName>
    <alternativeName>
        <fullName evidence="8">Palmitoyltransferase</fullName>
    </alternativeName>
</protein>
<feature type="transmembrane region" description="Helical" evidence="8">
    <location>
        <begin position="25"/>
        <end position="47"/>
    </location>
</feature>
<dbReference type="GO" id="GO:0012505">
    <property type="term" value="C:endomembrane system"/>
    <property type="evidence" value="ECO:0007669"/>
    <property type="project" value="UniProtKB-SubCell"/>
</dbReference>
<dbReference type="PhylomeDB" id="A0A068V6A4"/>
<dbReference type="InterPro" id="IPR039859">
    <property type="entry name" value="PFA4/ZDH16/20/ERF2-like"/>
</dbReference>
<dbReference type="STRING" id="49390.A0A068V6A4"/>
<comment type="domain">
    <text evidence="8">The DHHC domain is required for palmitoyltransferase activity.</text>
</comment>
<keyword evidence="3 8" id="KW-0808">Transferase</keyword>
<dbReference type="OrthoDB" id="331948at2759"/>
<evidence type="ECO:0000259" key="9">
    <source>
        <dbReference type="Pfam" id="PF01529"/>
    </source>
</evidence>
<dbReference type="EMBL" id="HG739200">
    <property type="protein sequence ID" value="CDP16097.1"/>
    <property type="molecule type" value="Genomic_DNA"/>
</dbReference>
<proteinExistence type="inferred from homology"/>
<sequence>MTFSLSHTPVSPLGLSFLTLKYNRSYEYCFLLFIAARFGIISTGRYCQKCTLHKPPRAHHYCACNRCVLRMDHHCVWLNNCVGYANYKNFFIFVIYTIVSCIYSLVCQYISFSSVKDSYFSVLCSCFILFTYYLQVISGLLLVLLTLALTIFMFWHVYLILQNKTTIEYHEGVRAMWLAEKGGYLYSYPYDLGAYENMISVLGPNTFCWVCPSSEQIGYGLHFHAGVDKLAGISF</sequence>
<evidence type="ECO:0000256" key="4">
    <source>
        <dbReference type="ARBA" id="ARBA00022692"/>
    </source>
</evidence>
<feature type="transmembrane region" description="Helical" evidence="8">
    <location>
        <begin position="141"/>
        <end position="161"/>
    </location>
</feature>
<dbReference type="InParanoid" id="A0A068V6A4"/>
<keyword evidence="7 8" id="KW-0012">Acyltransferase</keyword>
<evidence type="ECO:0000256" key="8">
    <source>
        <dbReference type="RuleBase" id="RU079119"/>
    </source>
</evidence>
<comment type="catalytic activity">
    <reaction evidence="8">
        <text>L-cysteinyl-[protein] + hexadecanoyl-CoA = S-hexadecanoyl-L-cysteinyl-[protein] + CoA</text>
        <dbReference type="Rhea" id="RHEA:36683"/>
        <dbReference type="Rhea" id="RHEA-COMP:10131"/>
        <dbReference type="Rhea" id="RHEA-COMP:11032"/>
        <dbReference type="ChEBI" id="CHEBI:29950"/>
        <dbReference type="ChEBI" id="CHEBI:57287"/>
        <dbReference type="ChEBI" id="CHEBI:57379"/>
        <dbReference type="ChEBI" id="CHEBI:74151"/>
        <dbReference type="EC" id="2.3.1.225"/>
    </reaction>
</comment>
<evidence type="ECO:0000313" key="10">
    <source>
        <dbReference type="EMBL" id="CDP16097.1"/>
    </source>
</evidence>
<dbReference type="PROSITE" id="PS50216">
    <property type="entry name" value="DHHC"/>
    <property type="match status" value="1"/>
</dbReference>
<dbReference type="EC" id="2.3.1.225" evidence="8"/>
<organism evidence="10 11">
    <name type="scientific">Coffea canephora</name>
    <name type="common">Robusta coffee</name>
    <dbReference type="NCBI Taxonomy" id="49390"/>
    <lineage>
        <taxon>Eukaryota</taxon>
        <taxon>Viridiplantae</taxon>
        <taxon>Streptophyta</taxon>
        <taxon>Embryophyta</taxon>
        <taxon>Tracheophyta</taxon>
        <taxon>Spermatophyta</taxon>
        <taxon>Magnoliopsida</taxon>
        <taxon>eudicotyledons</taxon>
        <taxon>Gunneridae</taxon>
        <taxon>Pentapetalae</taxon>
        <taxon>asterids</taxon>
        <taxon>lamiids</taxon>
        <taxon>Gentianales</taxon>
        <taxon>Rubiaceae</taxon>
        <taxon>Ixoroideae</taxon>
        <taxon>Gardenieae complex</taxon>
        <taxon>Bertiereae - Coffeeae clade</taxon>
        <taxon>Coffeeae</taxon>
        <taxon>Coffea</taxon>
    </lineage>
</organism>
<evidence type="ECO:0000256" key="6">
    <source>
        <dbReference type="ARBA" id="ARBA00023136"/>
    </source>
</evidence>
<dbReference type="OMA" id="ISTGRYC"/>
<comment type="similarity">
    <text evidence="2 8">Belongs to the DHHC palmitoyltransferase family.</text>
</comment>
<reference evidence="11" key="1">
    <citation type="journal article" date="2014" name="Science">
        <title>The coffee genome provides insight into the convergent evolution of caffeine biosynthesis.</title>
        <authorList>
            <person name="Denoeud F."/>
            <person name="Carretero-Paulet L."/>
            <person name="Dereeper A."/>
            <person name="Droc G."/>
            <person name="Guyot R."/>
            <person name="Pietrella M."/>
            <person name="Zheng C."/>
            <person name="Alberti A."/>
            <person name="Anthony F."/>
            <person name="Aprea G."/>
            <person name="Aury J.M."/>
            <person name="Bento P."/>
            <person name="Bernard M."/>
            <person name="Bocs S."/>
            <person name="Campa C."/>
            <person name="Cenci A."/>
            <person name="Combes M.C."/>
            <person name="Crouzillat D."/>
            <person name="Da Silva C."/>
            <person name="Daddiego L."/>
            <person name="De Bellis F."/>
            <person name="Dussert S."/>
            <person name="Garsmeur O."/>
            <person name="Gayraud T."/>
            <person name="Guignon V."/>
            <person name="Jahn K."/>
            <person name="Jamilloux V."/>
            <person name="Joet T."/>
            <person name="Labadie K."/>
            <person name="Lan T."/>
            <person name="Leclercq J."/>
            <person name="Lepelley M."/>
            <person name="Leroy T."/>
            <person name="Li L.T."/>
            <person name="Librado P."/>
            <person name="Lopez L."/>
            <person name="Munoz A."/>
            <person name="Noel B."/>
            <person name="Pallavicini A."/>
            <person name="Perrotta G."/>
            <person name="Poncet V."/>
            <person name="Pot D."/>
            <person name="Priyono X."/>
            <person name="Rigoreau M."/>
            <person name="Rouard M."/>
            <person name="Rozas J."/>
            <person name="Tranchant-Dubreuil C."/>
            <person name="VanBuren R."/>
            <person name="Zhang Q."/>
            <person name="Andrade A.C."/>
            <person name="Argout X."/>
            <person name="Bertrand B."/>
            <person name="de Kochko A."/>
            <person name="Graziosi G."/>
            <person name="Henry R.J."/>
            <person name="Jayarama X."/>
            <person name="Ming R."/>
            <person name="Nagai C."/>
            <person name="Rounsley S."/>
            <person name="Sankoff D."/>
            <person name="Giuliano G."/>
            <person name="Albert V.A."/>
            <person name="Wincker P."/>
            <person name="Lashermes P."/>
        </authorList>
    </citation>
    <scope>NUCLEOTIDE SEQUENCE [LARGE SCALE GENOMIC DNA]</scope>
    <source>
        <strain evidence="11">cv. DH200-94</strain>
    </source>
</reference>
<feature type="transmembrane region" description="Helical" evidence="8">
    <location>
        <begin position="90"/>
        <end position="112"/>
    </location>
</feature>
<dbReference type="Pfam" id="PF01529">
    <property type="entry name" value="DHHC"/>
    <property type="match status" value="1"/>
</dbReference>
<dbReference type="InterPro" id="IPR001594">
    <property type="entry name" value="Palmitoyltrfase_DHHC"/>
</dbReference>
<accession>A0A068V6A4</accession>
<evidence type="ECO:0000256" key="2">
    <source>
        <dbReference type="ARBA" id="ARBA00008574"/>
    </source>
</evidence>
<dbReference type="Gramene" id="CDP16097">
    <property type="protein sequence ID" value="CDP16097"/>
    <property type="gene ID" value="GSCOC_T00017136001"/>
</dbReference>
<gene>
    <name evidence="10" type="ORF">GSCOC_T00017136001</name>
</gene>
<evidence type="ECO:0000256" key="7">
    <source>
        <dbReference type="ARBA" id="ARBA00023315"/>
    </source>
</evidence>
<dbReference type="GO" id="GO:0019706">
    <property type="term" value="F:protein-cysteine S-palmitoyltransferase activity"/>
    <property type="evidence" value="ECO:0007669"/>
    <property type="project" value="UniProtKB-EC"/>
</dbReference>
<name>A0A068V6A4_COFCA</name>